<dbReference type="InterPro" id="IPR024079">
    <property type="entry name" value="MetalloPept_cat_dom_sf"/>
</dbReference>
<evidence type="ECO:0000256" key="2">
    <source>
        <dbReference type="ARBA" id="ARBA00022723"/>
    </source>
</evidence>
<dbReference type="SMART" id="SM00254">
    <property type="entry name" value="ShKT"/>
    <property type="match status" value="3"/>
</dbReference>
<evidence type="ECO:0000256" key="5">
    <source>
        <dbReference type="ARBA" id="ARBA00023049"/>
    </source>
</evidence>
<organism evidence="12">
    <name type="scientific">Schistosoma curassoni</name>
    <dbReference type="NCBI Taxonomy" id="6186"/>
    <lineage>
        <taxon>Eukaryota</taxon>
        <taxon>Metazoa</taxon>
        <taxon>Spiralia</taxon>
        <taxon>Lophotrochozoa</taxon>
        <taxon>Platyhelminthes</taxon>
        <taxon>Trematoda</taxon>
        <taxon>Digenea</taxon>
        <taxon>Strigeidida</taxon>
        <taxon>Schistosomatoidea</taxon>
        <taxon>Schistosomatidae</taxon>
        <taxon>Schistosoma</taxon>
    </lineage>
</organism>
<evidence type="ECO:0000256" key="6">
    <source>
        <dbReference type="PROSITE-ProRule" id="PRU01005"/>
    </source>
</evidence>
<feature type="domain" description="ShKT" evidence="8">
    <location>
        <begin position="224"/>
        <end position="258"/>
    </location>
</feature>
<dbReference type="PROSITE" id="PS51864">
    <property type="entry name" value="ASTACIN"/>
    <property type="match status" value="1"/>
</dbReference>
<name>A0A183KRS6_9TREM</name>
<dbReference type="InterPro" id="IPR003582">
    <property type="entry name" value="ShKT_dom"/>
</dbReference>
<evidence type="ECO:0000313" key="10">
    <source>
        <dbReference type="EMBL" id="VDP64204.1"/>
    </source>
</evidence>
<dbReference type="GO" id="GO:0004222">
    <property type="term" value="F:metalloendopeptidase activity"/>
    <property type="evidence" value="ECO:0007669"/>
    <property type="project" value="UniProtKB-UniRule"/>
</dbReference>
<dbReference type="SUPFAM" id="SSF55486">
    <property type="entry name" value="Metalloproteases ('zincins'), catalytic domain"/>
    <property type="match status" value="1"/>
</dbReference>
<dbReference type="STRING" id="6186.A0A183KRS6"/>
<comment type="caution">
    <text evidence="6">Lacks conserved residue(s) required for the propagation of feature annotation.</text>
</comment>
<dbReference type="AlphaFoldDB" id="A0A183KRS6"/>
<dbReference type="PANTHER" id="PTHR10127">
    <property type="entry name" value="DISCOIDIN, CUB, EGF, LAMININ , AND ZINC METALLOPROTEASE DOMAIN CONTAINING"/>
    <property type="match status" value="1"/>
</dbReference>
<dbReference type="Pfam" id="PF01549">
    <property type="entry name" value="ShK"/>
    <property type="match status" value="2"/>
</dbReference>
<dbReference type="Proteomes" id="UP000279833">
    <property type="component" value="Unassembled WGS sequence"/>
</dbReference>
<dbReference type="PROSITE" id="PS51670">
    <property type="entry name" value="SHKT"/>
    <property type="match status" value="1"/>
</dbReference>
<keyword evidence="5 7" id="KW-0482">Metalloprotease</keyword>
<gene>
    <name evidence="10" type="ORF">SCUD_LOCUS17763</name>
</gene>
<sequence>MHEIMRPDRDQYVILHEENIDKSYLEEFKKIKEHQSILTDRKFDFQSITLYDPFTFTSNGNPVWEPISNLDDVPLFSISEKYLSFEDTVGLNRLYKCDNLFDFYSAPEFDNNNATISVVFFRLFSMFINQSNVSKANERTCSNQSAPCEPGEFRNKHCICTNASKYAFDRCKDDVNETKYCSDAVSKNKCYDEAKYAIPFCRRTCGRCFRAGSIGISKPPKKLCQDVEIDMCKNYVKEGYCHFDGWTKLNCQYSCNLCPSPDVVKRQVETSDVRAYLEAYRKGDCFNRYDDLRCEVFAERGDCRTNPGFMSSQCTQSCGLCPEIENQHPNVSYTQSSYTIRLSTPCRNYIDDQRCDALAKEVNFLSFSGSFISGLNVFFKNAPDYKNNMFYQYRKYICFICSLTLFII</sequence>
<accession>A0A183KRS6</accession>
<feature type="domain" description="Peptidase M12A" evidence="9">
    <location>
        <begin position="1"/>
        <end position="98"/>
    </location>
</feature>
<dbReference type="InterPro" id="IPR001506">
    <property type="entry name" value="Peptidase_M12A"/>
</dbReference>
<keyword evidence="3 7" id="KW-0378">Hydrolase</keyword>
<keyword evidence="4 7" id="KW-0862">Zinc</keyword>
<keyword evidence="1 7" id="KW-0645">Protease</keyword>
<evidence type="ECO:0000256" key="4">
    <source>
        <dbReference type="ARBA" id="ARBA00022833"/>
    </source>
</evidence>
<dbReference type="WBParaSite" id="SCUD_0001776501-mRNA-1">
    <property type="protein sequence ID" value="SCUD_0001776501-mRNA-1"/>
    <property type="gene ID" value="SCUD_0001776501"/>
</dbReference>
<dbReference type="Gene3D" id="3.40.390.10">
    <property type="entry name" value="Collagenase (Catalytic Domain)"/>
    <property type="match status" value="1"/>
</dbReference>
<comment type="cofactor">
    <cofactor evidence="7">
        <name>Zn(2+)</name>
        <dbReference type="ChEBI" id="CHEBI:29105"/>
    </cofactor>
    <text evidence="7">Binds 1 zinc ion per subunit.</text>
</comment>
<dbReference type="EMBL" id="UZAK01040181">
    <property type="protein sequence ID" value="VDP64204.1"/>
    <property type="molecule type" value="Genomic_DNA"/>
</dbReference>
<evidence type="ECO:0000259" key="9">
    <source>
        <dbReference type="PROSITE" id="PS51864"/>
    </source>
</evidence>
<keyword evidence="11" id="KW-1185">Reference proteome</keyword>
<evidence type="ECO:0000313" key="12">
    <source>
        <dbReference type="WBParaSite" id="SCUD_0001776501-mRNA-1"/>
    </source>
</evidence>
<dbReference type="PANTHER" id="PTHR10127:SF780">
    <property type="entry name" value="METALLOENDOPEPTIDASE"/>
    <property type="match status" value="1"/>
</dbReference>
<dbReference type="PRINTS" id="PR00480">
    <property type="entry name" value="ASTACIN"/>
</dbReference>
<feature type="disulfide bond" evidence="6">
    <location>
        <begin position="224"/>
        <end position="258"/>
    </location>
</feature>
<keyword evidence="2 7" id="KW-0479">Metal-binding</keyword>
<reference evidence="12" key="1">
    <citation type="submission" date="2016-06" db="UniProtKB">
        <authorList>
            <consortium name="WormBaseParasite"/>
        </authorList>
    </citation>
    <scope>IDENTIFICATION</scope>
</reference>
<evidence type="ECO:0000256" key="7">
    <source>
        <dbReference type="RuleBase" id="RU361183"/>
    </source>
</evidence>
<reference evidence="10 11" key="2">
    <citation type="submission" date="2018-11" db="EMBL/GenBank/DDBJ databases">
        <authorList>
            <consortium name="Pathogen Informatics"/>
        </authorList>
    </citation>
    <scope>NUCLEOTIDE SEQUENCE [LARGE SCALE GENOMIC DNA]</scope>
    <source>
        <strain evidence="10">Dakar</strain>
        <strain evidence="11">Dakar, Senegal</strain>
    </source>
</reference>
<protein>
    <recommendedName>
        <fullName evidence="7">Metalloendopeptidase</fullName>
        <ecNumber evidence="7">3.4.24.-</ecNumber>
    </recommendedName>
</protein>
<dbReference type="Pfam" id="PF01400">
    <property type="entry name" value="Astacin"/>
    <property type="match status" value="1"/>
</dbReference>
<dbReference type="GO" id="GO:0046872">
    <property type="term" value="F:metal ion binding"/>
    <property type="evidence" value="ECO:0007669"/>
    <property type="project" value="UniProtKB-KW"/>
</dbReference>
<evidence type="ECO:0000313" key="11">
    <source>
        <dbReference type="Proteomes" id="UP000279833"/>
    </source>
</evidence>
<dbReference type="GO" id="GO:0006508">
    <property type="term" value="P:proteolysis"/>
    <property type="evidence" value="ECO:0007669"/>
    <property type="project" value="UniProtKB-KW"/>
</dbReference>
<evidence type="ECO:0000259" key="8">
    <source>
        <dbReference type="PROSITE" id="PS51670"/>
    </source>
</evidence>
<evidence type="ECO:0000256" key="1">
    <source>
        <dbReference type="ARBA" id="ARBA00022670"/>
    </source>
</evidence>
<evidence type="ECO:0000256" key="3">
    <source>
        <dbReference type="ARBA" id="ARBA00022801"/>
    </source>
</evidence>
<dbReference type="EC" id="3.4.24.-" evidence="7"/>
<proteinExistence type="predicted"/>
<keyword evidence="6" id="KW-1015">Disulfide bond</keyword>